<sequence>MSLSKAYMSSSVFQTCLTHAFSTEREEIMGLLLGKWIKVKEKDVAYVEAISISRRLDKLKDRVEISPEQLMHAMNEGEKLQLNVIGWYHSHPHLIVSPSTVDLRTQLNMQQLDHRFFGIIFSCFNQDDNVQRLNITCFQSSSIDNCPGHLEIPLIITSDETYPDYSLYQLTELPNILFTEEKNSFEESLQNKDISNELDSSLANKLTYQHNSFIYMEGISNIVDKLSIPICQEIESINNQLKSDIEKLQERKKTLLKNIYNDRNASSPTNKKPS</sequence>
<dbReference type="Pfam" id="PF01398">
    <property type="entry name" value="JAB"/>
    <property type="match status" value="1"/>
</dbReference>
<dbReference type="InterPro" id="IPR037518">
    <property type="entry name" value="MPN"/>
</dbReference>
<dbReference type="InterPro" id="IPR050242">
    <property type="entry name" value="JAMM_MPN+_peptidase_M67A"/>
</dbReference>
<evidence type="ECO:0000313" key="3">
    <source>
        <dbReference type="EMBL" id="ORX78707.1"/>
    </source>
</evidence>
<dbReference type="OrthoDB" id="446074at2759"/>
<evidence type="ECO:0000313" key="4">
    <source>
        <dbReference type="Proteomes" id="UP000193944"/>
    </source>
</evidence>
<dbReference type="EMBL" id="MCFG01000200">
    <property type="protein sequence ID" value="ORX78707.1"/>
    <property type="molecule type" value="Genomic_DNA"/>
</dbReference>
<dbReference type="PANTHER" id="PTHR10410">
    <property type="entry name" value="EUKARYOTIC TRANSLATION INITIATION FACTOR 3 -RELATED"/>
    <property type="match status" value="1"/>
</dbReference>
<keyword evidence="1" id="KW-0175">Coiled coil</keyword>
<evidence type="ECO:0000259" key="2">
    <source>
        <dbReference type="PROSITE" id="PS50249"/>
    </source>
</evidence>
<keyword evidence="4" id="KW-1185">Reference proteome</keyword>
<protein>
    <submittedName>
        <fullName evidence="3">Lys-63-specific deubiquitinase BRCC36-like protein</fullName>
    </submittedName>
</protein>
<dbReference type="AlphaFoldDB" id="A0A1Y1WYQ4"/>
<organism evidence="3 4">
    <name type="scientific">Anaeromyces robustus</name>
    <dbReference type="NCBI Taxonomy" id="1754192"/>
    <lineage>
        <taxon>Eukaryota</taxon>
        <taxon>Fungi</taxon>
        <taxon>Fungi incertae sedis</taxon>
        <taxon>Chytridiomycota</taxon>
        <taxon>Chytridiomycota incertae sedis</taxon>
        <taxon>Neocallimastigomycetes</taxon>
        <taxon>Neocallimastigales</taxon>
        <taxon>Neocallimastigaceae</taxon>
        <taxon>Anaeromyces</taxon>
    </lineage>
</organism>
<dbReference type="PROSITE" id="PS50249">
    <property type="entry name" value="MPN"/>
    <property type="match status" value="1"/>
</dbReference>
<name>A0A1Y1WYQ4_9FUNG</name>
<feature type="domain" description="MPN" evidence="2">
    <location>
        <begin position="6"/>
        <end position="144"/>
    </location>
</feature>
<reference evidence="3 4" key="1">
    <citation type="submission" date="2016-08" db="EMBL/GenBank/DDBJ databases">
        <title>A Parts List for Fungal Cellulosomes Revealed by Comparative Genomics.</title>
        <authorList>
            <consortium name="DOE Joint Genome Institute"/>
            <person name="Haitjema C.H."/>
            <person name="Gilmore S.P."/>
            <person name="Henske J.K."/>
            <person name="Solomon K.V."/>
            <person name="De Groot R."/>
            <person name="Kuo A."/>
            <person name="Mondo S.J."/>
            <person name="Salamov A.A."/>
            <person name="Labutti K."/>
            <person name="Zhao Z."/>
            <person name="Chiniquy J."/>
            <person name="Barry K."/>
            <person name="Brewer H.M."/>
            <person name="Purvine S.O."/>
            <person name="Wright A.T."/>
            <person name="Boxma B."/>
            <person name="Van Alen T."/>
            <person name="Hackstein J.H."/>
            <person name="Baker S.E."/>
            <person name="Grigoriev I.V."/>
            <person name="O'Malley M.A."/>
        </authorList>
    </citation>
    <scope>NUCLEOTIDE SEQUENCE [LARGE SCALE GENOMIC DNA]</scope>
    <source>
        <strain evidence="3 4">S4</strain>
    </source>
</reference>
<dbReference type="SUPFAM" id="SSF102712">
    <property type="entry name" value="JAB1/MPN domain"/>
    <property type="match status" value="1"/>
</dbReference>
<dbReference type="InterPro" id="IPR000555">
    <property type="entry name" value="JAMM/MPN+_dom"/>
</dbReference>
<proteinExistence type="predicted"/>
<evidence type="ECO:0000256" key="1">
    <source>
        <dbReference type="SAM" id="Coils"/>
    </source>
</evidence>
<dbReference type="Pfam" id="PF18110">
    <property type="entry name" value="BRCC36_C"/>
    <property type="match status" value="1"/>
</dbReference>
<dbReference type="Gene3D" id="3.40.140.10">
    <property type="entry name" value="Cytidine Deaminase, domain 2"/>
    <property type="match status" value="1"/>
</dbReference>
<dbReference type="Proteomes" id="UP000193944">
    <property type="component" value="Unassembled WGS sequence"/>
</dbReference>
<dbReference type="STRING" id="1754192.A0A1Y1WYQ4"/>
<feature type="coiled-coil region" evidence="1">
    <location>
        <begin position="231"/>
        <end position="258"/>
    </location>
</feature>
<comment type="caution">
    <text evidence="3">The sequence shown here is derived from an EMBL/GenBank/DDBJ whole genome shotgun (WGS) entry which is preliminary data.</text>
</comment>
<gene>
    <name evidence="3" type="ORF">BCR32DRAFT_294874</name>
</gene>
<dbReference type="InterPro" id="IPR040749">
    <property type="entry name" value="BRCC36_C"/>
</dbReference>
<dbReference type="GO" id="GO:0008237">
    <property type="term" value="F:metallopeptidase activity"/>
    <property type="evidence" value="ECO:0007669"/>
    <property type="project" value="InterPro"/>
</dbReference>
<dbReference type="SMART" id="SM00232">
    <property type="entry name" value="JAB_MPN"/>
    <property type="match status" value="1"/>
</dbReference>
<accession>A0A1Y1WYQ4</accession>
<reference evidence="3 4" key="2">
    <citation type="submission" date="2016-08" db="EMBL/GenBank/DDBJ databases">
        <title>Pervasive Adenine N6-methylation of Active Genes in Fungi.</title>
        <authorList>
            <consortium name="DOE Joint Genome Institute"/>
            <person name="Mondo S.J."/>
            <person name="Dannebaum R.O."/>
            <person name="Kuo R.C."/>
            <person name="Labutti K."/>
            <person name="Haridas S."/>
            <person name="Kuo A."/>
            <person name="Salamov A."/>
            <person name="Ahrendt S.R."/>
            <person name="Lipzen A."/>
            <person name="Sullivan W."/>
            <person name="Andreopoulos W.B."/>
            <person name="Clum A."/>
            <person name="Lindquist E."/>
            <person name="Daum C."/>
            <person name="Ramamoorthy G.K."/>
            <person name="Gryganskyi A."/>
            <person name="Culley D."/>
            <person name="Magnuson J.K."/>
            <person name="James T.Y."/>
            <person name="O'Malley M.A."/>
            <person name="Stajich J.E."/>
            <person name="Spatafora J.W."/>
            <person name="Visel A."/>
            <person name="Grigoriev I.V."/>
        </authorList>
    </citation>
    <scope>NUCLEOTIDE SEQUENCE [LARGE SCALE GENOMIC DNA]</scope>
    <source>
        <strain evidence="3 4">S4</strain>
    </source>
</reference>